<dbReference type="PANTHER" id="PTHR20967">
    <property type="entry name" value="PROHORMONE-4"/>
    <property type="match status" value="1"/>
</dbReference>
<dbReference type="Proteomes" id="UP001626550">
    <property type="component" value="Unassembled WGS sequence"/>
</dbReference>
<comment type="caution">
    <text evidence="2">Lacks conserved residue(s) required for the propagation of feature annotation.</text>
</comment>
<keyword evidence="4" id="KW-1185">Reference proteome</keyword>
<dbReference type="PROSITE" id="PS01209">
    <property type="entry name" value="LDLRA_1"/>
    <property type="match status" value="1"/>
</dbReference>
<accession>A0ABD2PLW0</accession>
<feature type="non-terminal residue" evidence="3">
    <location>
        <position position="109"/>
    </location>
</feature>
<name>A0ABD2PLW0_9PLAT</name>
<evidence type="ECO:0000256" key="2">
    <source>
        <dbReference type="PROSITE-ProRule" id="PRU00124"/>
    </source>
</evidence>
<organism evidence="3 4">
    <name type="scientific">Cichlidogyrus casuarinus</name>
    <dbReference type="NCBI Taxonomy" id="1844966"/>
    <lineage>
        <taxon>Eukaryota</taxon>
        <taxon>Metazoa</taxon>
        <taxon>Spiralia</taxon>
        <taxon>Lophotrochozoa</taxon>
        <taxon>Platyhelminthes</taxon>
        <taxon>Monogenea</taxon>
        <taxon>Monopisthocotylea</taxon>
        <taxon>Dactylogyridea</taxon>
        <taxon>Ancyrocephalidae</taxon>
        <taxon>Cichlidogyrus</taxon>
    </lineage>
</organism>
<keyword evidence="1" id="KW-1015">Disulfide bond</keyword>
<dbReference type="EMBL" id="JBJKFK010005116">
    <property type="protein sequence ID" value="KAL3308510.1"/>
    <property type="molecule type" value="Genomic_DNA"/>
</dbReference>
<evidence type="ECO:0000313" key="3">
    <source>
        <dbReference type="EMBL" id="KAL3308510.1"/>
    </source>
</evidence>
<comment type="caution">
    <text evidence="3">The sequence shown here is derived from an EMBL/GenBank/DDBJ whole genome shotgun (WGS) entry which is preliminary data.</text>
</comment>
<protein>
    <submittedName>
        <fullName evidence="3">Uncharacterized protein</fullName>
    </submittedName>
</protein>
<reference evidence="3 4" key="1">
    <citation type="submission" date="2024-11" db="EMBL/GenBank/DDBJ databases">
        <title>Adaptive evolution of stress response genes in parasites aligns with host niche diversity.</title>
        <authorList>
            <person name="Hahn C."/>
            <person name="Resl P."/>
        </authorList>
    </citation>
    <scope>NUCLEOTIDE SEQUENCE [LARGE SCALE GENOMIC DNA]</scope>
    <source>
        <strain evidence="3">EGGRZ-B1_66</strain>
        <tissue evidence="3">Body</tissue>
    </source>
</reference>
<dbReference type="PANTHER" id="PTHR20967:SF0">
    <property type="entry name" value="PROHORMONE-4"/>
    <property type="match status" value="1"/>
</dbReference>
<evidence type="ECO:0000313" key="4">
    <source>
        <dbReference type="Proteomes" id="UP001626550"/>
    </source>
</evidence>
<sequence>NVPCLVYDLSKSWSRSRRSAANEGPIAPNYCPSSKPWPCASGDMCLSIENLCDGIYHCQDASDEQHLMCNAKNRPSEERVRKMLLAGSRWIAKYFPVDADESSIAKLIV</sequence>
<dbReference type="AlphaFoldDB" id="A0ABD2PLW0"/>
<evidence type="ECO:0000256" key="1">
    <source>
        <dbReference type="ARBA" id="ARBA00023157"/>
    </source>
</evidence>
<gene>
    <name evidence="3" type="ORF">Ciccas_012958</name>
</gene>
<dbReference type="SUPFAM" id="SSF57424">
    <property type="entry name" value="LDL receptor-like module"/>
    <property type="match status" value="1"/>
</dbReference>
<dbReference type="InterPro" id="IPR053103">
    <property type="entry name" value="IDLSRF-like_peptide"/>
</dbReference>
<dbReference type="InterPro" id="IPR002172">
    <property type="entry name" value="LDrepeatLR_classA_rpt"/>
</dbReference>
<dbReference type="InterPro" id="IPR036055">
    <property type="entry name" value="LDL_receptor-like_sf"/>
</dbReference>
<feature type="non-terminal residue" evidence="3">
    <location>
        <position position="1"/>
    </location>
</feature>
<proteinExistence type="predicted"/>
<dbReference type="InterPro" id="IPR023415">
    <property type="entry name" value="LDLR_class-A_CS"/>
</dbReference>
<dbReference type="SMART" id="SM00192">
    <property type="entry name" value="LDLa"/>
    <property type="match status" value="1"/>
</dbReference>
<dbReference type="CDD" id="cd00112">
    <property type="entry name" value="LDLa"/>
    <property type="match status" value="1"/>
</dbReference>
<dbReference type="Gene3D" id="4.10.400.10">
    <property type="entry name" value="Low-density Lipoprotein Receptor"/>
    <property type="match status" value="1"/>
</dbReference>
<dbReference type="PROSITE" id="PS50068">
    <property type="entry name" value="LDLRA_2"/>
    <property type="match status" value="1"/>
</dbReference>